<proteinExistence type="predicted"/>
<organism evidence="3">
    <name type="scientific">Loa loa</name>
    <name type="common">Eye worm</name>
    <name type="synonym">Filaria loa</name>
    <dbReference type="NCBI Taxonomy" id="7209"/>
    <lineage>
        <taxon>Eukaryota</taxon>
        <taxon>Metazoa</taxon>
        <taxon>Ecdysozoa</taxon>
        <taxon>Nematoda</taxon>
        <taxon>Chromadorea</taxon>
        <taxon>Rhabditida</taxon>
        <taxon>Spirurina</taxon>
        <taxon>Spiruromorpha</taxon>
        <taxon>Filarioidea</taxon>
        <taxon>Onchocercidae</taxon>
        <taxon>Loa</taxon>
    </lineage>
</organism>
<reference evidence="3" key="1">
    <citation type="submission" date="2012-04" db="EMBL/GenBank/DDBJ databases">
        <title>The Genome Sequence of Loa loa.</title>
        <authorList>
            <consortium name="The Broad Institute Genome Sequencing Platform"/>
            <consortium name="Broad Institute Genome Sequencing Center for Infectious Disease"/>
            <person name="Nutman T.B."/>
            <person name="Fink D.L."/>
            <person name="Russ C."/>
            <person name="Young S."/>
            <person name="Zeng Q."/>
            <person name="Gargeya S."/>
            <person name="Alvarado L."/>
            <person name="Berlin A."/>
            <person name="Chapman S.B."/>
            <person name="Chen Z."/>
            <person name="Freedman E."/>
            <person name="Gellesch M."/>
            <person name="Goldberg J."/>
            <person name="Griggs A."/>
            <person name="Gujja S."/>
            <person name="Heilman E.R."/>
            <person name="Heiman D."/>
            <person name="Howarth C."/>
            <person name="Mehta T."/>
            <person name="Neiman D."/>
            <person name="Pearson M."/>
            <person name="Roberts A."/>
            <person name="Saif S."/>
            <person name="Shea T."/>
            <person name="Shenoy N."/>
            <person name="Sisk P."/>
            <person name="Stolte C."/>
            <person name="Sykes S."/>
            <person name="White J."/>
            <person name="Yandava C."/>
            <person name="Haas B."/>
            <person name="Henn M.R."/>
            <person name="Nusbaum C."/>
            <person name="Birren B."/>
        </authorList>
    </citation>
    <scope>NUCLEOTIDE SEQUENCE [LARGE SCALE GENOMIC DNA]</scope>
</reference>
<accession>A0A1S0TSS1</accession>
<feature type="signal peptide" evidence="1">
    <location>
        <begin position="1"/>
        <end position="19"/>
    </location>
</feature>
<dbReference type="CTD" id="9946521"/>
<evidence type="ECO:0000313" key="3">
    <source>
        <dbReference type="EMBL" id="EFO19404.1"/>
    </source>
</evidence>
<dbReference type="OMA" id="KHKLHNA"/>
<evidence type="ECO:0000256" key="1">
    <source>
        <dbReference type="SAM" id="SignalP"/>
    </source>
</evidence>
<dbReference type="InterPro" id="IPR029058">
    <property type="entry name" value="AB_hydrolase_fold"/>
</dbReference>
<evidence type="ECO:0000259" key="2">
    <source>
        <dbReference type="Pfam" id="PF01764"/>
    </source>
</evidence>
<dbReference type="PANTHER" id="PTHR45908:SF19">
    <property type="entry name" value="FUNGAL LIPASE-LIKE DOMAIN-CONTAINING PROTEIN"/>
    <property type="match status" value="1"/>
</dbReference>
<dbReference type="PANTHER" id="PTHR45908">
    <property type="entry name" value="PROTEIN CBG11750-RELATED"/>
    <property type="match status" value="1"/>
</dbReference>
<name>A0A1S0TSS1_LOALO</name>
<gene>
    <name evidence="3" type="ORF">LOAG_09088</name>
</gene>
<dbReference type="FunCoup" id="A0A1S0TSS1">
    <property type="interactions" value="13"/>
</dbReference>
<dbReference type="Pfam" id="PF01764">
    <property type="entry name" value="Lipase_3"/>
    <property type="match status" value="1"/>
</dbReference>
<dbReference type="GO" id="GO:0006629">
    <property type="term" value="P:lipid metabolic process"/>
    <property type="evidence" value="ECO:0007669"/>
    <property type="project" value="InterPro"/>
</dbReference>
<dbReference type="SMR" id="A0A1S0TSS1"/>
<dbReference type="RefSeq" id="XP_003144665.1">
    <property type="nucleotide sequence ID" value="XM_003144617.2"/>
</dbReference>
<feature type="domain" description="Fungal lipase-type" evidence="2">
    <location>
        <begin position="82"/>
        <end position="220"/>
    </location>
</feature>
<feature type="chain" id="PRO_5010188977" evidence="1">
    <location>
        <begin position="20"/>
        <end position="345"/>
    </location>
</feature>
<protein>
    <submittedName>
        <fullName evidence="3">Lipase</fullName>
    </submittedName>
</protein>
<sequence length="345" mass="39315">MCSGLLIILTLFQLYFAIAFQEYDPEFARFAFEHAAAAYSREPSKCLAKYYGTHILRQGNVSCDHFHDECLYYISQSPTHVVVAFGGTHSKLQLTAEILAGMTEPKAKFIAGGSVQRYFNAAFRSIWKDLWSMLRRTLKANFTRPIIFTGHSLGGSLASLASAHFANFYAKRELKIDIRLITFGEPRTGNRDYAFAHDTLVPVSFRVVHQGDLVSHLPNCLINIRTFACSSRFSFGPYHHGLEIWYPKNMTETSRYRLCSGQPLNEDQTCSNGYYRHYTINDHLFYFGEHVSIYGISGCKTSRNIAKKKPQRGKKVRQIMSSLSQPRRFNENIAYSEVAKCSSKK</sequence>
<dbReference type="CDD" id="cd00519">
    <property type="entry name" value="Lipase_3"/>
    <property type="match status" value="1"/>
</dbReference>
<dbReference type="KEGG" id="loa:LOAG_09088"/>
<dbReference type="OrthoDB" id="426718at2759"/>
<dbReference type="AlphaFoldDB" id="A0A1S0TSS1"/>
<dbReference type="InParanoid" id="A0A1S0TSS1"/>
<keyword evidence="1" id="KW-0732">Signal</keyword>
<dbReference type="EMBL" id="JH712111">
    <property type="protein sequence ID" value="EFO19404.1"/>
    <property type="molecule type" value="Genomic_DNA"/>
</dbReference>
<dbReference type="InterPro" id="IPR002921">
    <property type="entry name" value="Fungal_lipase-type"/>
</dbReference>
<dbReference type="Gene3D" id="3.40.50.1820">
    <property type="entry name" value="alpha/beta hydrolase"/>
    <property type="match status" value="1"/>
</dbReference>
<dbReference type="GeneID" id="9946521"/>
<dbReference type="SUPFAM" id="SSF53474">
    <property type="entry name" value="alpha/beta-Hydrolases"/>
    <property type="match status" value="1"/>
</dbReference>